<comment type="caution">
    <text evidence="1">The sequence shown here is derived from an EMBL/GenBank/DDBJ whole genome shotgun (WGS) entry which is preliminary data.</text>
</comment>
<protein>
    <recommendedName>
        <fullName evidence="2">Endonuclease</fullName>
    </recommendedName>
</protein>
<dbReference type="NCBIfam" id="NF009154">
    <property type="entry name" value="PRK12497.3-3"/>
    <property type="match status" value="1"/>
</dbReference>
<dbReference type="InterPro" id="IPR011335">
    <property type="entry name" value="Restrct_endonuc-II-like"/>
</dbReference>
<name>A0A0W8FS24_9ZZZZ</name>
<dbReference type="HAMAP" id="MF_00048">
    <property type="entry name" value="UPF0102"/>
    <property type="match status" value="1"/>
</dbReference>
<proteinExistence type="inferred from homology"/>
<reference evidence="1" key="1">
    <citation type="journal article" date="2015" name="Proc. Natl. Acad. Sci. U.S.A.">
        <title>Networks of energetic and metabolic interactions define dynamics in microbial communities.</title>
        <authorList>
            <person name="Embree M."/>
            <person name="Liu J.K."/>
            <person name="Al-Bassam M.M."/>
            <person name="Zengler K."/>
        </authorList>
    </citation>
    <scope>NUCLEOTIDE SEQUENCE</scope>
</reference>
<dbReference type="NCBIfam" id="NF009150">
    <property type="entry name" value="PRK12497.1-3"/>
    <property type="match status" value="1"/>
</dbReference>
<gene>
    <name evidence="1" type="ORF">ASZ90_006634</name>
</gene>
<dbReference type="PANTHER" id="PTHR34039:SF1">
    <property type="entry name" value="UPF0102 PROTEIN YRAN"/>
    <property type="match status" value="1"/>
</dbReference>
<accession>A0A0W8FS24</accession>
<dbReference type="PANTHER" id="PTHR34039">
    <property type="entry name" value="UPF0102 PROTEIN YRAN"/>
    <property type="match status" value="1"/>
</dbReference>
<dbReference type="SUPFAM" id="SSF52980">
    <property type="entry name" value="Restriction endonuclease-like"/>
    <property type="match status" value="1"/>
</dbReference>
<dbReference type="NCBIfam" id="TIGR00252">
    <property type="entry name" value="YraN family protein"/>
    <property type="match status" value="1"/>
</dbReference>
<dbReference type="InterPro" id="IPR003509">
    <property type="entry name" value="UPF0102_YraN-like"/>
</dbReference>
<dbReference type="InterPro" id="IPR011856">
    <property type="entry name" value="tRNA_endonuc-like_dom_sf"/>
</dbReference>
<dbReference type="Gene3D" id="3.40.1350.10">
    <property type="match status" value="1"/>
</dbReference>
<dbReference type="Pfam" id="PF02021">
    <property type="entry name" value="UPF0102"/>
    <property type="match status" value="1"/>
</dbReference>
<dbReference type="EMBL" id="LNQE01000898">
    <property type="protein sequence ID" value="KUG23585.1"/>
    <property type="molecule type" value="Genomic_DNA"/>
</dbReference>
<dbReference type="AlphaFoldDB" id="A0A0W8FS24"/>
<sequence length="124" mass="13956">MNNSSRIKTGKEGERIAAAYLKKNGYRIVETNFRCAIGEIDIIARDKDVLVFLEVKTRTSKELGFPEQAVGTKKQKKMSQLALWYLQNKSIKDTASRFDVLAITMLPAGNEIKLIKNAFDFIAA</sequence>
<evidence type="ECO:0000313" key="1">
    <source>
        <dbReference type="EMBL" id="KUG23585.1"/>
    </source>
</evidence>
<organism evidence="1">
    <name type="scientific">hydrocarbon metagenome</name>
    <dbReference type="NCBI Taxonomy" id="938273"/>
    <lineage>
        <taxon>unclassified sequences</taxon>
        <taxon>metagenomes</taxon>
        <taxon>ecological metagenomes</taxon>
    </lineage>
</organism>
<dbReference type="CDD" id="cd20736">
    <property type="entry name" value="PoNe_Nuclease"/>
    <property type="match status" value="1"/>
</dbReference>
<dbReference type="GO" id="GO:0003676">
    <property type="term" value="F:nucleic acid binding"/>
    <property type="evidence" value="ECO:0007669"/>
    <property type="project" value="InterPro"/>
</dbReference>
<evidence type="ECO:0008006" key="2">
    <source>
        <dbReference type="Google" id="ProtNLM"/>
    </source>
</evidence>